<feature type="signal peptide" evidence="3">
    <location>
        <begin position="1"/>
        <end position="22"/>
    </location>
</feature>
<dbReference type="InterPro" id="IPR011990">
    <property type="entry name" value="TPR-like_helical_dom_sf"/>
</dbReference>
<dbReference type="HAMAP" id="MF_02066">
    <property type="entry name" value="CpoB"/>
    <property type="match status" value="1"/>
</dbReference>
<feature type="coiled-coil region" evidence="1">
    <location>
        <begin position="30"/>
        <end position="100"/>
    </location>
</feature>
<feature type="compositionally biased region" description="Low complexity" evidence="2">
    <location>
        <begin position="185"/>
        <end position="197"/>
    </location>
</feature>
<dbReference type="SMART" id="SM00028">
    <property type="entry name" value="TPR"/>
    <property type="match status" value="3"/>
</dbReference>
<evidence type="ECO:0000256" key="1">
    <source>
        <dbReference type="SAM" id="Coils"/>
    </source>
</evidence>
<dbReference type="EMBL" id="CP146609">
    <property type="protein sequence ID" value="WWX21027.1"/>
    <property type="molecule type" value="Genomic_DNA"/>
</dbReference>
<sequence length="320" mass="35377">MKMKIVSLFGIVLILISLSALAGCATRTDVEAMQSDRQQDLNRIRQLEAELAESKQQLKAEIEKSNDPLRERSADMWAEIQSLRADIAKMRGEVDNLNIRMDRQVGAADSSVTVQELAQRLSEVEFAMVNELQVDLPKINKDNNAAAATGVTAATAPAAAAPADAPEEGAPAAPAKTVEVGKPGAAADQAAPPADTDPAKALYDKAYALYKEGNYERARSYWAEFTDTFKGHAFTPSAVFWQGQCYYMLKDYARAVILYEDVIEKYQKSSKYKAALLRSGYSWEHLGKPELAKMRFEEIIKKFPKSVEATQAKRSLDKMK</sequence>
<proteinExistence type="inferred from homology"/>
<dbReference type="Proteomes" id="UP001385389">
    <property type="component" value="Chromosome"/>
</dbReference>
<evidence type="ECO:0000256" key="2">
    <source>
        <dbReference type="SAM" id="MobiDB-lite"/>
    </source>
</evidence>
<evidence type="ECO:0000313" key="4">
    <source>
        <dbReference type="EMBL" id="WWX21027.1"/>
    </source>
</evidence>
<dbReference type="Pfam" id="PF13174">
    <property type="entry name" value="TPR_6"/>
    <property type="match status" value="1"/>
</dbReference>
<feature type="chain" id="PRO_5046842710" evidence="3">
    <location>
        <begin position="23"/>
        <end position="320"/>
    </location>
</feature>
<dbReference type="PROSITE" id="PS51257">
    <property type="entry name" value="PROKAR_LIPOPROTEIN"/>
    <property type="match status" value="1"/>
</dbReference>
<dbReference type="InterPro" id="IPR019734">
    <property type="entry name" value="TPR_rpt"/>
</dbReference>
<dbReference type="Gene3D" id="1.25.40.10">
    <property type="entry name" value="Tetratricopeptide repeat domain"/>
    <property type="match status" value="1"/>
</dbReference>
<keyword evidence="3" id="KW-0732">Signal</keyword>
<evidence type="ECO:0000256" key="3">
    <source>
        <dbReference type="SAM" id="SignalP"/>
    </source>
</evidence>
<name>A0ABZ2IQN0_9BACT</name>
<feature type="region of interest" description="Disordered" evidence="2">
    <location>
        <begin position="158"/>
        <end position="197"/>
    </location>
</feature>
<reference evidence="4 5" key="1">
    <citation type="submission" date="2024-03" db="EMBL/GenBank/DDBJ databases">
        <title>Phenotype and Genome Characterization of a Sulfate-Reducing Bacterium Pseudodesulfovibrio sp. strain 5S69, isolated from Petroleum Reservoir in Tatarstan (Russia).</title>
        <authorList>
            <person name="Bidzhieva S.K."/>
            <person name="Kadnikov V."/>
            <person name="Tourova T.P."/>
            <person name="Samigullina S.R."/>
            <person name="Sokolova D.S."/>
            <person name="Poltaraus A.B."/>
            <person name="Avtukh A.N."/>
            <person name="Tereshina V.M."/>
            <person name="Mardanov A.V."/>
            <person name="Nazina T.N."/>
        </authorList>
    </citation>
    <scope>NUCLEOTIDE SEQUENCE [LARGE SCALE GENOMIC DNA]</scope>
    <source>
        <strain evidence="4 5">5S69</strain>
    </source>
</reference>
<organism evidence="4 5">
    <name type="scientific">Pseudodesulfovibrio methanolicus</name>
    <dbReference type="NCBI Taxonomy" id="3126690"/>
    <lineage>
        <taxon>Bacteria</taxon>
        <taxon>Pseudomonadati</taxon>
        <taxon>Thermodesulfobacteriota</taxon>
        <taxon>Desulfovibrionia</taxon>
        <taxon>Desulfovibrionales</taxon>
        <taxon>Desulfovibrionaceae</taxon>
    </lineage>
</organism>
<keyword evidence="1" id="KW-0175">Coiled coil</keyword>
<keyword evidence="5" id="KW-1185">Reference proteome</keyword>
<dbReference type="InterPro" id="IPR034706">
    <property type="entry name" value="CpoB"/>
</dbReference>
<gene>
    <name evidence="4" type="ORF">V8V93_11265</name>
</gene>
<accession>A0ABZ2IQN0</accession>
<evidence type="ECO:0000313" key="5">
    <source>
        <dbReference type="Proteomes" id="UP001385389"/>
    </source>
</evidence>
<dbReference type="SUPFAM" id="SSF48452">
    <property type="entry name" value="TPR-like"/>
    <property type="match status" value="1"/>
</dbReference>
<protein>
    <submittedName>
        <fullName evidence="4">Tetratricopeptide repeat protein</fullName>
    </submittedName>
</protein>
<dbReference type="Pfam" id="PF13432">
    <property type="entry name" value="TPR_16"/>
    <property type="match status" value="1"/>
</dbReference>
<dbReference type="RefSeq" id="WP_338666768.1">
    <property type="nucleotide sequence ID" value="NZ_CP146609.1"/>
</dbReference>
<feature type="compositionally biased region" description="Low complexity" evidence="2">
    <location>
        <begin position="158"/>
        <end position="175"/>
    </location>
</feature>